<sequence length="92" mass="10025">MALLTILFCTSEVRRFLEPVTTCRPPLKNPTADTAPVCHRIIHDDAPREDPLVLLDDQALLTYGHVDFGNTRVTHGGYIVSCGSCVMISGNG</sequence>
<reference evidence="2" key="2">
    <citation type="submission" date="2015-01" db="EMBL/GenBank/DDBJ databases">
        <title>Evolutionary Origins and Diversification of the Mycorrhizal Mutualists.</title>
        <authorList>
            <consortium name="DOE Joint Genome Institute"/>
            <consortium name="Mycorrhizal Genomics Consortium"/>
            <person name="Kohler A."/>
            <person name="Kuo A."/>
            <person name="Nagy L.G."/>
            <person name="Floudas D."/>
            <person name="Copeland A."/>
            <person name="Barry K.W."/>
            <person name="Cichocki N."/>
            <person name="Veneault-Fourrey C."/>
            <person name="LaButti K."/>
            <person name="Lindquist E.A."/>
            <person name="Lipzen A."/>
            <person name="Lundell T."/>
            <person name="Morin E."/>
            <person name="Murat C."/>
            <person name="Riley R."/>
            <person name="Ohm R."/>
            <person name="Sun H."/>
            <person name="Tunlid A."/>
            <person name="Henrissat B."/>
            <person name="Grigoriev I.V."/>
            <person name="Hibbett D.S."/>
            <person name="Martin F."/>
        </authorList>
    </citation>
    <scope>NUCLEOTIDE SEQUENCE [LARGE SCALE GENOMIC DNA]</scope>
    <source>
        <strain evidence="2">UH-Slu-Lm8-n1</strain>
    </source>
</reference>
<name>A0A0D0AEU5_9AGAM</name>
<dbReference type="InParanoid" id="A0A0D0AEU5"/>
<protein>
    <submittedName>
        <fullName evidence="1">Uncharacterized protein</fullName>
    </submittedName>
</protein>
<reference evidence="1 2" key="1">
    <citation type="submission" date="2014-04" db="EMBL/GenBank/DDBJ databases">
        <authorList>
            <consortium name="DOE Joint Genome Institute"/>
            <person name="Kuo A."/>
            <person name="Ruytinx J."/>
            <person name="Rineau F."/>
            <person name="Colpaert J."/>
            <person name="Kohler A."/>
            <person name="Nagy L.G."/>
            <person name="Floudas D."/>
            <person name="Copeland A."/>
            <person name="Barry K.W."/>
            <person name="Cichocki N."/>
            <person name="Veneault-Fourrey C."/>
            <person name="LaButti K."/>
            <person name="Lindquist E.A."/>
            <person name="Lipzen A."/>
            <person name="Lundell T."/>
            <person name="Morin E."/>
            <person name="Murat C."/>
            <person name="Sun H."/>
            <person name="Tunlid A."/>
            <person name="Henrissat B."/>
            <person name="Grigoriev I.V."/>
            <person name="Hibbett D.S."/>
            <person name="Martin F."/>
            <person name="Nordberg H.P."/>
            <person name="Cantor M.N."/>
            <person name="Hua S.X."/>
        </authorList>
    </citation>
    <scope>NUCLEOTIDE SEQUENCE [LARGE SCALE GENOMIC DNA]</scope>
    <source>
        <strain evidence="1 2">UH-Slu-Lm8-n1</strain>
    </source>
</reference>
<evidence type="ECO:0000313" key="1">
    <source>
        <dbReference type="EMBL" id="KIK40221.1"/>
    </source>
</evidence>
<evidence type="ECO:0000313" key="2">
    <source>
        <dbReference type="Proteomes" id="UP000054485"/>
    </source>
</evidence>
<accession>A0A0D0AEU5</accession>
<dbReference type="HOGENOM" id="CLU_2414754_0_0_1"/>
<gene>
    <name evidence="1" type="ORF">CY34DRAFT_807443</name>
</gene>
<dbReference type="AlphaFoldDB" id="A0A0D0AEU5"/>
<dbReference type="Proteomes" id="UP000054485">
    <property type="component" value="Unassembled WGS sequence"/>
</dbReference>
<dbReference type="EMBL" id="KN835311">
    <property type="protein sequence ID" value="KIK40221.1"/>
    <property type="molecule type" value="Genomic_DNA"/>
</dbReference>
<organism evidence="1 2">
    <name type="scientific">Suillus luteus UH-Slu-Lm8-n1</name>
    <dbReference type="NCBI Taxonomy" id="930992"/>
    <lineage>
        <taxon>Eukaryota</taxon>
        <taxon>Fungi</taxon>
        <taxon>Dikarya</taxon>
        <taxon>Basidiomycota</taxon>
        <taxon>Agaricomycotina</taxon>
        <taxon>Agaricomycetes</taxon>
        <taxon>Agaricomycetidae</taxon>
        <taxon>Boletales</taxon>
        <taxon>Suillineae</taxon>
        <taxon>Suillaceae</taxon>
        <taxon>Suillus</taxon>
    </lineage>
</organism>
<proteinExistence type="predicted"/>
<keyword evidence="2" id="KW-1185">Reference proteome</keyword>